<keyword evidence="2 3" id="KW-0175">Coiled coil</keyword>
<dbReference type="Pfam" id="PF25990">
    <property type="entry name" value="Beta-barrel_YknX"/>
    <property type="match status" value="1"/>
</dbReference>
<comment type="subcellular location">
    <subcellularLocation>
        <location evidence="1">Cell envelope</location>
    </subcellularLocation>
</comment>
<gene>
    <name evidence="7" type="ORF">psyc5s11_32420</name>
</gene>
<protein>
    <recommendedName>
        <fullName evidence="9">Secretion protein HlyD</fullName>
    </recommendedName>
</protein>
<dbReference type="Gene3D" id="2.40.30.170">
    <property type="match status" value="1"/>
</dbReference>
<dbReference type="PRINTS" id="PR01490">
    <property type="entry name" value="RTXTOXIND"/>
</dbReference>
<evidence type="ECO:0000256" key="3">
    <source>
        <dbReference type="SAM" id="Coils"/>
    </source>
</evidence>
<dbReference type="Proteomes" id="UP000824633">
    <property type="component" value="Chromosome"/>
</dbReference>
<evidence type="ECO:0000256" key="2">
    <source>
        <dbReference type="ARBA" id="ARBA00023054"/>
    </source>
</evidence>
<feature type="domain" description="Multidrug resistance protein MdtA-like barrel-sandwich hybrid" evidence="5">
    <location>
        <begin position="57"/>
        <end position="257"/>
    </location>
</feature>
<keyword evidence="4" id="KW-0472">Membrane</keyword>
<feature type="domain" description="YknX-like beta-barrel" evidence="6">
    <location>
        <begin position="267"/>
        <end position="348"/>
    </location>
</feature>
<keyword evidence="4" id="KW-1133">Transmembrane helix</keyword>
<evidence type="ECO:0000256" key="1">
    <source>
        <dbReference type="ARBA" id="ARBA00004196"/>
    </source>
</evidence>
<dbReference type="InterPro" id="IPR058625">
    <property type="entry name" value="MdtA-like_BSH"/>
</dbReference>
<organism evidence="7 8">
    <name type="scientific">Clostridium gelidum</name>
    <dbReference type="NCBI Taxonomy" id="704125"/>
    <lineage>
        <taxon>Bacteria</taxon>
        <taxon>Bacillati</taxon>
        <taxon>Bacillota</taxon>
        <taxon>Clostridia</taxon>
        <taxon>Eubacteriales</taxon>
        <taxon>Clostridiaceae</taxon>
        <taxon>Clostridium</taxon>
    </lineage>
</organism>
<dbReference type="EMBL" id="AP024849">
    <property type="protein sequence ID" value="BCZ47175.1"/>
    <property type="molecule type" value="Genomic_DNA"/>
</dbReference>
<accession>A0ABN6IYG3</accession>
<sequence>MEQIMRFLKSKWTVLILLVVIGTSIYIMFPILSSSAKSSDDKSFKIQGNLKVTETKLNSKLAGNVAEVLVKEGDEVKAGQKIITIGSEAVQAKKTQAEAGISQAQSQYEAAQATLSSAQATNEKAQNGARAQEVEQAKVTYDYASKNYDRIKVLYEEGAVPQSQYDDVFLKYSQAKEQYEMVQEGARNEDKLLAKSQVSAAQATVETAQGKVDQAKAALQEVQTYLDDASIIVPVDGTITTINVNPGELISTGMPLALLSSNEKDWVELNVKETDLGKMKLKDEVSVKISAYPEKQFTGVVTKINKKPDFATKRATSNNGEFDVLSYAVKVELQDLDETVYPGMTVEVRFPNKVEN</sequence>
<evidence type="ECO:0000313" key="8">
    <source>
        <dbReference type="Proteomes" id="UP000824633"/>
    </source>
</evidence>
<dbReference type="Gene3D" id="2.40.50.100">
    <property type="match status" value="1"/>
</dbReference>
<dbReference type="InterPro" id="IPR050465">
    <property type="entry name" value="UPF0194_transport"/>
</dbReference>
<dbReference type="Pfam" id="PF25917">
    <property type="entry name" value="BSH_RND"/>
    <property type="match status" value="1"/>
</dbReference>
<dbReference type="PANTHER" id="PTHR32347:SF23">
    <property type="entry name" value="BLL5650 PROTEIN"/>
    <property type="match status" value="1"/>
</dbReference>
<evidence type="ECO:0008006" key="9">
    <source>
        <dbReference type="Google" id="ProtNLM"/>
    </source>
</evidence>
<proteinExistence type="predicted"/>
<name>A0ABN6IYG3_9CLOT</name>
<dbReference type="InterPro" id="IPR058636">
    <property type="entry name" value="Beta-barrel_YknX"/>
</dbReference>
<dbReference type="RefSeq" id="WP_224033549.1">
    <property type="nucleotide sequence ID" value="NZ_AP024849.1"/>
</dbReference>
<feature type="coiled-coil region" evidence="3">
    <location>
        <begin position="94"/>
        <end position="128"/>
    </location>
</feature>
<reference evidence="8" key="1">
    <citation type="submission" date="2021-07" db="EMBL/GenBank/DDBJ databases">
        <title>Complete genome sequencing of a Clostridium isolate.</title>
        <authorList>
            <person name="Ueki A."/>
            <person name="Tonouchi A."/>
        </authorList>
    </citation>
    <scope>NUCLEOTIDE SEQUENCE [LARGE SCALE GENOMIC DNA]</scope>
    <source>
        <strain evidence="8">C5S11</strain>
    </source>
</reference>
<dbReference type="SUPFAM" id="SSF111369">
    <property type="entry name" value="HlyD-like secretion proteins"/>
    <property type="match status" value="2"/>
</dbReference>
<feature type="transmembrane region" description="Helical" evidence="4">
    <location>
        <begin position="12"/>
        <end position="32"/>
    </location>
</feature>
<evidence type="ECO:0000259" key="5">
    <source>
        <dbReference type="Pfam" id="PF25917"/>
    </source>
</evidence>
<dbReference type="PANTHER" id="PTHR32347">
    <property type="entry name" value="EFFLUX SYSTEM COMPONENT YKNX-RELATED"/>
    <property type="match status" value="1"/>
</dbReference>
<keyword evidence="8" id="KW-1185">Reference proteome</keyword>
<evidence type="ECO:0000313" key="7">
    <source>
        <dbReference type="EMBL" id="BCZ47175.1"/>
    </source>
</evidence>
<evidence type="ECO:0000256" key="4">
    <source>
        <dbReference type="SAM" id="Phobius"/>
    </source>
</evidence>
<evidence type="ECO:0000259" key="6">
    <source>
        <dbReference type="Pfam" id="PF25990"/>
    </source>
</evidence>
<dbReference type="Gene3D" id="1.10.287.470">
    <property type="entry name" value="Helix hairpin bin"/>
    <property type="match status" value="1"/>
</dbReference>
<keyword evidence="4" id="KW-0812">Transmembrane</keyword>